<sequence length="566" mass="62624">MRHDNKFYVYLSELILDSLEGNISYQRGNELTEILSRDDECLAYYYDFIRVYAGLSLEGKVGDLSEADRPELNPYVWQELAKVEKTAPKIDVPQSFEQSEYDGVSQSKNNIPEADSLREVSRWSLYTAVVSSAALLLILILVLLTPAKPPIVAYLDGSVDAVWDQSVDTPEWDGAIRAKKLQLNEGLARITFMGGADIVLEGPAVIEPVSQDKLILSSGKLAAHVDRQAVGFSVETPAGKILDLGTEFGVEVSESGGTAVGVFQGEVALFPSQADKININSSEALLVDRTGFIRKAACSEIDFVRNEEFNARILASKGDSYGRWLAHSYQLRRDPDLVAHYDFQREESRPEKLINRVTSASSVALNGGLGTSGYSKPEWVDGRWAGKTALKFSKDENDAVVIPSDPLLNIAGPITILVWVKCPDIAKGGHIISCRNPKDVSYQFAYFGKEHIDSSQRNRLQLIRYSKGDPEGAYSDPPLFIGDHWRCLAVTHDGTEAKFYIDGELYSEHDFAFSGPSADAEMIVVGNVIDVPYSESKFNGIIGEIAVFDRTLQAYEIEQFYQMTKP</sequence>
<keyword evidence="1" id="KW-1133">Transmembrane helix</keyword>
<organism evidence="3 4">
    <name type="scientific">Anaerohalosphaera lusitana</name>
    <dbReference type="NCBI Taxonomy" id="1936003"/>
    <lineage>
        <taxon>Bacteria</taxon>
        <taxon>Pseudomonadati</taxon>
        <taxon>Planctomycetota</taxon>
        <taxon>Phycisphaerae</taxon>
        <taxon>Sedimentisphaerales</taxon>
        <taxon>Anaerohalosphaeraceae</taxon>
        <taxon>Anaerohalosphaera</taxon>
    </lineage>
</organism>
<keyword evidence="1" id="KW-0472">Membrane</keyword>
<dbReference type="AlphaFoldDB" id="A0A1U9NJY8"/>
<dbReference type="Proteomes" id="UP000189674">
    <property type="component" value="Chromosome"/>
</dbReference>
<dbReference type="Pfam" id="PF04773">
    <property type="entry name" value="FecR"/>
    <property type="match status" value="1"/>
</dbReference>
<evidence type="ECO:0000313" key="3">
    <source>
        <dbReference type="EMBL" id="AQT68058.1"/>
    </source>
</evidence>
<protein>
    <submittedName>
        <fullName evidence="3">FecR protein</fullName>
    </submittedName>
</protein>
<dbReference type="InterPro" id="IPR013320">
    <property type="entry name" value="ConA-like_dom_sf"/>
</dbReference>
<keyword evidence="1" id="KW-0812">Transmembrane</keyword>
<dbReference type="GO" id="GO:0016989">
    <property type="term" value="F:sigma factor antagonist activity"/>
    <property type="evidence" value="ECO:0007669"/>
    <property type="project" value="TreeGrafter"/>
</dbReference>
<dbReference type="Pfam" id="PF13385">
    <property type="entry name" value="Laminin_G_3"/>
    <property type="match status" value="1"/>
</dbReference>
<dbReference type="RefSeq" id="WP_146660753.1">
    <property type="nucleotide sequence ID" value="NZ_CP019791.1"/>
</dbReference>
<dbReference type="Gene3D" id="2.60.120.1440">
    <property type="match status" value="1"/>
</dbReference>
<proteinExistence type="predicted"/>
<evidence type="ECO:0000259" key="2">
    <source>
        <dbReference type="Pfam" id="PF04773"/>
    </source>
</evidence>
<dbReference type="KEGG" id="alus:STSP2_01213"/>
<dbReference type="Gene3D" id="2.60.120.200">
    <property type="match status" value="1"/>
</dbReference>
<gene>
    <name evidence="3" type="ORF">STSP2_01213</name>
</gene>
<dbReference type="InterPro" id="IPR012373">
    <property type="entry name" value="Ferrdict_sens_TM"/>
</dbReference>
<accession>A0A1U9NJY8</accession>
<dbReference type="STRING" id="1936003.STSP2_01213"/>
<evidence type="ECO:0000256" key="1">
    <source>
        <dbReference type="SAM" id="Phobius"/>
    </source>
</evidence>
<dbReference type="PANTHER" id="PTHR30273">
    <property type="entry name" value="PERIPLASMIC SIGNAL SENSOR AND SIGMA FACTOR ACTIVATOR FECR-RELATED"/>
    <property type="match status" value="1"/>
</dbReference>
<evidence type="ECO:0000313" key="4">
    <source>
        <dbReference type="Proteomes" id="UP000189674"/>
    </source>
</evidence>
<dbReference type="PANTHER" id="PTHR30273:SF2">
    <property type="entry name" value="PROTEIN FECR"/>
    <property type="match status" value="1"/>
</dbReference>
<dbReference type="OrthoDB" id="258532at2"/>
<keyword evidence="4" id="KW-1185">Reference proteome</keyword>
<feature type="transmembrane region" description="Helical" evidence="1">
    <location>
        <begin position="123"/>
        <end position="144"/>
    </location>
</feature>
<dbReference type="InterPro" id="IPR006860">
    <property type="entry name" value="FecR"/>
</dbReference>
<dbReference type="EMBL" id="CP019791">
    <property type="protein sequence ID" value="AQT68058.1"/>
    <property type="molecule type" value="Genomic_DNA"/>
</dbReference>
<reference evidence="4" key="1">
    <citation type="submission" date="2017-02" db="EMBL/GenBank/DDBJ databases">
        <title>Comparative genomics and description of representatives of a novel lineage of planctomycetes thriving in anoxic sediments.</title>
        <authorList>
            <person name="Spring S."/>
            <person name="Bunk B."/>
            <person name="Sproer C."/>
        </authorList>
    </citation>
    <scope>NUCLEOTIDE SEQUENCE [LARGE SCALE GENOMIC DNA]</scope>
    <source>
        <strain evidence="4">ST-NAGAB-D1</strain>
    </source>
</reference>
<dbReference type="SUPFAM" id="SSF49899">
    <property type="entry name" value="Concanavalin A-like lectins/glucanases"/>
    <property type="match status" value="1"/>
</dbReference>
<name>A0A1U9NJY8_9BACT</name>
<feature type="domain" description="FecR protein" evidence="2">
    <location>
        <begin position="210"/>
        <end position="267"/>
    </location>
</feature>